<feature type="transmembrane region" description="Helical" evidence="2">
    <location>
        <begin position="267"/>
        <end position="287"/>
    </location>
</feature>
<dbReference type="Proteomes" id="UP000501802">
    <property type="component" value="Chromosome"/>
</dbReference>
<protein>
    <recommendedName>
        <fullName evidence="5">DUF5683 domain-containing protein</fullName>
    </recommendedName>
</protein>
<evidence type="ECO:0000256" key="2">
    <source>
        <dbReference type="SAM" id="Phobius"/>
    </source>
</evidence>
<feature type="compositionally biased region" description="Polar residues" evidence="1">
    <location>
        <begin position="153"/>
        <end position="164"/>
    </location>
</feature>
<reference evidence="3 4" key="1">
    <citation type="submission" date="2020-03" db="EMBL/GenBank/DDBJ databases">
        <authorList>
            <person name="Kim M.K."/>
        </authorList>
    </citation>
    <scope>NUCLEOTIDE SEQUENCE [LARGE SCALE GENOMIC DNA]</scope>
    <source>
        <strain evidence="3 4">BT328</strain>
    </source>
</reference>
<gene>
    <name evidence="3" type="ORF">G8759_12590</name>
</gene>
<evidence type="ECO:0008006" key="5">
    <source>
        <dbReference type="Google" id="ProtNLM"/>
    </source>
</evidence>
<keyword evidence="2" id="KW-1133">Transmembrane helix</keyword>
<feature type="transmembrane region" description="Helical" evidence="2">
    <location>
        <begin position="186"/>
        <end position="206"/>
    </location>
</feature>
<feature type="region of interest" description="Disordered" evidence="1">
    <location>
        <begin position="118"/>
        <end position="174"/>
    </location>
</feature>
<evidence type="ECO:0000313" key="4">
    <source>
        <dbReference type="Proteomes" id="UP000501802"/>
    </source>
</evidence>
<accession>A0A6G9AZQ0</accession>
<dbReference type="AlphaFoldDB" id="A0A6G9AZQ0"/>
<evidence type="ECO:0000313" key="3">
    <source>
        <dbReference type="EMBL" id="QIP17785.1"/>
    </source>
</evidence>
<keyword evidence="2" id="KW-0812">Transmembrane</keyword>
<feature type="transmembrane region" description="Helical" evidence="2">
    <location>
        <begin position="213"/>
        <end position="232"/>
    </location>
</feature>
<sequence length="324" mass="35983">MRLLFITLFSVLAISASLAQERIRNIRMRVVDSSQLEIRYDLITARPGDSVYFDIRSRLRGTLHILPQFVRGDIGMRITAGTDRRIVWNALANGYSLNEEIQAIIRVKTGIIPDASQLATNPASMTPKPEVIPEKPARTNPVVTADPPRAERPTSTPEPQSTAKPSGMLNEPISQPDTARFRKERYAGPAWALLSAVAPGIGNIFVQWPKPKIGLRPLLTIGCYGLVAYGILEREKSMDDFAIYEQQKNTAAAEPYYATANDHHHRYFLATRGALVVAAADVVLTFLKGLRNNQLNKEARRIQSFTVYPGLQAGQPTAVVRYSF</sequence>
<name>A0A6G9AZQ0_9BACT</name>
<evidence type="ECO:0000256" key="1">
    <source>
        <dbReference type="SAM" id="MobiDB-lite"/>
    </source>
</evidence>
<dbReference type="EMBL" id="CP050063">
    <property type="protein sequence ID" value="QIP17785.1"/>
    <property type="molecule type" value="Genomic_DNA"/>
</dbReference>
<keyword evidence="4" id="KW-1185">Reference proteome</keyword>
<proteinExistence type="predicted"/>
<keyword evidence="2" id="KW-0472">Membrane</keyword>
<organism evidence="3 4">
    <name type="scientific">Spirosoma aureum</name>
    <dbReference type="NCBI Taxonomy" id="2692134"/>
    <lineage>
        <taxon>Bacteria</taxon>
        <taxon>Pseudomonadati</taxon>
        <taxon>Bacteroidota</taxon>
        <taxon>Cytophagia</taxon>
        <taxon>Cytophagales</taxon>
        <taxon>Cytophagaceae</taxon>
        <taxon>Spirosoma</taxon>
    </lineage>
</organism>
<dbReference type="KEGG" id="spib:G8759_12590"/>